<evidence type="ECO:0000256" key="3">
    <source>
        <dbReference type="ARBA" id="ARBA00023136"/>
    </source>
</evidence>
<feature type="signal peptide" evidence="7">
    <location>
        <begin position="1"/>
        <end position="20"/>
    </location>
</feature>
<evidence type="ECO:0000256" key="1">
    <source>
        <dbReference type="ARBA" id="ARBA00022475"/>
    </source>
</evidence>
<organism evidence="8 9">
    <name type="scientific">Neocallimastix californiae</name>
    <dbReference type="NCBI Taxonomy" id="1754190"/>
    <lineage>
        <taxon>Eukaryota</taxon>
        <taxon>Fungi</taxon>
        <taxon>Fungi incertae sedis</taxon>
        <taxon>Chytridiomycota</taxon>
        <taxon>Chytridiomycota incertae sedis</taxon>
        <taxon>Neocallimastigomycetes</taxon>
        <taxon>Neocallimastigales</taxon>
        <taxon>Neocallimastigaceae</taxon>
        <taxon>Neocallimastix</taxon>
    </lineage>
</organism>
<dbReference type="SUPFAM" id="SSF53850">
    <property type="entry name" value="Periplasmic binding protein-like II"/>
    <property type="match status" value="1"/>
</dbReference>
<keyword evidence="4" id="KW-0564">Palmitate</keyword>
<dbReference type="InterPro" id="IPR050490">
    <property type="entry name" value="Bact_solute-bd_prot1"/>
</dbReference>
<feature type="transmembrane region" description="Helical" evidence="6">
    <location>
        <begin position="614"/>
        <end position="637"/>
    </location>
</feature>
<sequence length="760" mass="89799">MKFNICTFYVIICYLIQCFGNEVVINVLNYCFTESEKYFKEMFKTEFEEYAKKNHLNITLQLETIIFTNPTDSYEYYKSLVETSLRKSVNNDKNNKIDIYFYDLKFTNLYGSYLLDLKDEFPKAYIEMYDPKIIEETCTYKEKLVGLPVSATFEILYSNKYLLSKYNKPIPKTWNELIEICKYIMERENDPELICYNGLFDDSKLGLYSIYEFIYSSRDSYNSTYPDPKDQSFVNSLKMLKKLKEEIASDNIFRSNENFTFSKLMDGKFIFLKYFLVSEPLINMIQSFHHLSILPGINEGISGTTVDGNNMGIIKNIAENKKEAALEVLKFFTSKEYQRNKFILKKTITVIKDLWYDEEVCKNELCDVLKNSQIIIEPEFIKNRKDDAWKKYQSSIYQYLFENQTMDETLKQIYDVTKIYHIDLSTNNTYVGLICFIYIIIVSVLMLLSLIFIFKENFQPFFSFLPDDLWIITVIGTVLILCSQFFSYGPVSKLKCHLLPLSLSIGFTFNVCPILYVLIIQFPEYNKISKWVNNHRILFLLFNILIDICLWSTLLINPYTKEKIFNENGENFEICKFNGEYSIIIMLIYKIVVMTLMLLLIFVEWNISVIMYDLRFIVAALYIDILSIFIIYIFYLIKLKNYVLYFIFKIFIATVVSLSNYIFLYGFRILLGFTRKQNLKIQFINNINENFINSTNINQSKSTNIHSSIYISKTTQNSEENEDPSSIMTSNSSFFRRMINYHYSKELSVTSTFNYTTTNN</sequence>
<proteinExistence type="predicted"/>
<keyword evidence="9" id="KW-1185">Reference proteome</keyword>
<dbReference type="InterPro" id="IPR006059">
    <property type="entry name" value="SBP"/>
</dbReference>
<keyword evidence="3 6" id="KW-0472">Membrane</keyword>
<name>A0A1Y2AL49_9FUNG</name>
<keyword evidence="1" id="KW-1003">Cell membrane</keyword>
<feature type="transmembrane region" description="Helical" evidence="6">
    <location>
        <begin position="538"/>
        <end position="556"/>
    </location>
</feature>
<dbReference type="Proteomes" id="UP000193920">
    <property type="component" value="Unassembled WGS sequence"/>
</dbReference>
<feature type="transmembrane region" description="Helical" evidence="6">
    <location>
        <begin position="498"/>
        <end position="518"/>
    </location>
</feature>
<feature type="transmembrane region" description="Helical" evidence="6">
    <location>
        <begin position="430"/>
        <end position="453"/>
    </location>
</feature>
<keyword evidence="5" id="KW-0449">Lipoprotein</keyword>
<evidence type="ECO:0000313" key="9">
    <source>
        <dbReference type="Proteomes" id="UP000193920"/>
    </source>
</evidence>
<dbReference type="GO" id="GO:0016020">
    <property type="term" value="C:membrane"/>
    <property type="evidence" value="ECO:0007669"/>
    <property type="project" value="UniProtKB-SubCell"/>
</dbReference>
<feature type="transmembrane region" description="Helical" evidence="6">
    <location>
        <begin position="643"/>
        <end position="667"/>
    </location>
</feature>
<evidence type="ECO:0000256" key="7">
    <source>
        <dbReference type="SAM" id="SignalP"/>
    </source>
</evidence>
<dbReference type="EMBL" id="MCOG01000236">
    <property type="protein sequence ID" value="ORY23236.1"/>
    <property type="molecule type" value="Genomic_DNA"/>
</dbReference>
<dbReference type="PANTHER" id="PTHR43649">
    <property type="entry name" value="ARABINOSE-BINDING PROTEIN-RELATED"/>
    <property type="match status" value="1"/>
</dbReference>
<dbReference type="Gene3D" id="3.40.190.10">
    <property type="entry name" value="Periplasmic binding protein-like II"/>
    <property type="match status" value="1"/>
</dbReference>
<feature type="transmembrane region" description="Helical" evidence="6">
    <location>
        <begin position="581"/>
        <end position="602"/>
    </location>
</feature>
<evidence type="ECO:0000256" key="2">
    <source>
        <dbReference type="ARBA" id="ARBA00022729"/>
    </source>
</evidence>
<keyword evidence="2 7" id="KW-0732">Signal</keyword>
<reference evidence="8 9" key="1">
    <citation type="submission" date="2016-08" db="EMBL/GenBank/DDBJ databases">
        <title>A Parts List for Fungal Cellulosomes Revealed by Comparative Genomics.</title>
        <authorList>
            <consortium name="DOE Joint Genome Institute"/>
            <person name="Haitjema C.H."/>
            <person name="Gilmore S.P."/>
            <person name="Henske J.K."/>
            <person name="Solomon K.V."/>
            <person name="De Groot R."/>
            <person name="Kuo A."/>
            <person name="Mondo S.J."/>
            <person name="Salamov A.A."/>
            <person name="Labutti K."/>
            <person name="Zhao Z."/>
            <person name="Chiniquy J."/>
            <person name="Barry K."/>
            <person name="Brewer H.M."/>
            <person name="Purvine S.O."/>
            <person name="Wright A.T."/>
            <person name="Boxma B."/>
            <person name="Van Alen T."/>
            <person name="Hackstein J.H."/>
            <person name="Baker S.E."/>
            <person name="Grigoriev I.V."/>
            <person name="O'Malley M.A."/>
        </authorList>
    </citation>
    <scope>NUCLEOTIDE SEQUENCE [LARGE SCALE GENOMIC DNA]</scope>
    <source>
        <strain evidence="8 9">G1</strain>
    </source>
</reference>
<dbReference type="OrthoDB" id="5574009at2759"/>
<dbReference type="PANTHER" id="PTHR43649:SF33">
    <property type="entry name" value="POLYGALACTURONAN_RHAMNOGALACTURONAN-BINDING PROTEIN YTCQ"/>
    <property type="match status" value="1"/>
</dbReference>
<dbReference type="AlphaFoldDB" id="A0A1Y2AL49"/>
<evidence type="ECO:0000256" key="6">
    <source>
        <dbReference type="SAM" id="Phobius"/>
    </source>
</evidence>
<evidence type="ECO:0000256" key="5">
    <source>
        <dbReference type="ARBA" id="ARBA00023288"/>
    </source>
</evidence>
<protein>
    <submittedName>
        <fullName evidence="8">Periplasmic binding protein-like II</fullName>
    </submittedName>
</protein>
<keyword evidence="6" id="KW-0812">Transmembrane</keyword>
<accession>A0A1Y2AL49</accession>
<keyword evidence="6" id="KW-1133">Transmembrane helix</keyword>
<feature type="transmembrane region" description="Helical" evidence="6">
    <location>
        <begin position="465"/>
        <end position="486"/>
    </location>
</feature>
<evidence type="ECO:0000256" key="4">
    <source>
        <dbReference type="ARBA" id="ARBA00023139"/>
    </source>
</evidence>
<comment type="caution">
    <text evidence="8">The sequence shown here is derived from an EMBL/GenBank/DDBJ whole genome shotgun (WGS) entry which is preliminary data.</text>
</comment>
<dbReference type="Pfam" id="PF13416">
    <property type="entry name" value="SBP_bac_8"/>
    <property type="match status" value="1"/>
</dbReference>
<gene>
    <name evidence="8" type="ORF">LY90DRAFT_675588</name>
</gene>
<dbReference type="STRING" id="1754190.A0A1Y2AL49"/>
<feature type="chain" id="PRO_5013345055" evidence="7">
    <location>
        <begin position="21"/>
        <end position="760"/>
    </location>
</feature>
<dbReference type="GO" id="GO:0004930">
    <property type="term" value="F:G protein-coupled receptor activity"/>
    <property type="evidence" value="ECO:0007669"/>
    <property type="project" value="InterPro"/>
</dbReference>
<evidence type="ECO:0000313" key="8">
    <source>
        <dbReference type="EMBL" id="ORY23236.1"/>
    </source>
</evidence>